<dbReference type="KEGG" id="ast:Asulf_00986"/>
<gene>
    <name evidence="1" type="ORF">Asulf_00986</name>
</gene>
<dbReference type="HOGENOM" id="CLU_031172_0_0_2"/>
<dbReference type="STRING" id="387631.Asulf_00986"/>
<organism evidence="1 2">
    <name type="scientific">Archaeoglobus sulfaticallidus PM70-1</name>
    <dbReference type="NCBI Taxonomy" id="387631"/>
    <lineage>
        <taxon>Archaea</taxon>
        <taxon>Methanobacteriati</taxon>
        <taxon>Methanobacteriota</taxon>
        <taxon>Archaeoglobi</taxon>
        <taxon>Archaeoglobales</taxon>
        <taxon>Archaeoglobaceae</taxon>
        <taxon>Archaeoglobus</taxon>
    </lineage>
</organism>
<name>N0BLC4_9EURY</name>
<evidence type="ECO:0000313" key="2">
    <source>
        <dbReference type="Proteomes" id="UP000013307"/>
    </source>
</evidence>
<dbReference type="RefSeq" id="WP_015590588.1">
    <property type="nucleotide sequence ID" value="NC_021169.1"/>
</dbReference>
<dbReference type="SUPFAM" id="SSF50249">
    <property type="entry name" value="Nucleic acid-binding proteins"/>
    <property type="match status" value="2"/>
</dbReference>
<dbReference type="AlphaFoldDB" id="N0BLC4"/>
<reference evidence="1 2" key="1">
    <citation type="journal article" date="2013" name="Genome Announc.">
        <title>Complete Genome Sequence of the Thermophilic and Facultatively Chemolithoautotrophic Sulfate Reducer Archaeoglobus sulfaticallidus Strain PM70-1T.</title>
        <authorList>
            <person name="Stokke R."/>
            <person name="Hocking W.P."/>
            <person name="Steinsbu B.O."/>
            <person name="Steen I.H."/>
        </authorList>
    </citation>
    <scope>NUCLEOTIDE SEQUENCE [LARGE SCALE GENOMIC DNA]</scope>
    <source>
        <strain evidence="1">PM70-1</strain>
    </source>
</reference>
<protein>
    <recommendedName>
        <fullName evidence="3">Replication factor A</fullName>
    </recommendedName>
</protein>
<dbReference type="NCBIfam" id="NF005553">
    <property type="entry name" value="PRK07217.1"/>
    <property type="match status" value="1"/>
</dbReference>
<proteinExistence type="predicted"/>
<dbReference type="Gene3D" id="2.40.50.140">
    <property type="entry name" value="Nucleic acid-binding proteins"/>
    <property type="match status" value="1"/>
</dbReference>
<dbReference type="eggNOG" id="arCOG01510">
    <property type="taxonomic scope" value="Archaea"/>
</dbReference>
<evidence type="ECO:0008006" key="3">
    <source>
        <dbReference type="Google" id="ProtNLM"/>
    </source>
</evidence>
<dbReference type="InterPro" id="IPR012340">
    <property type="entry name" value="NA-bd_OB-fold"/>
</dbReference>
<sequence length="315" mass="36131">MKDMKEKINALTKQILSRFEGYDIDPSEISKRLKLLIYEFKVPEDEAVRTVINYLIKQYDISREEIFAPESPIKNIADLKKSGEWVSLKAKVVQLWDSDSPNVSQVGLLGDSTGLIKFVIWRKSNKPNVEEGRSYIFKNVVTDSFRDRMQVNINRNSEIIEIDEDIELPPREMEIVGVLVAIQQNSGYIKRCKTCGRVLKKGICTVHGKVEGYDDLRIKGVIDNGVSYYEIILNEENIKKLTGIGVEEAKKIVEESLEREAVLSELSSKLLGRYFRLVGSRGNRYFIVREVEFLSVDVKEEAEKILSMIEDIEVE</sequence>
<dbReference type="GeneID" id="15392627"/>
<dbReference type="CDD" id="cd04491">
    <property type="entry name" value="SoSSB_OBF"/>
    <property type="match status" value="1"/>
</dbReference>
<keyword evidence="2" id="KW-1185">Reference proteome</keyword>
<evidence type="ECO:0000313" key="1">
    <source>
        <dbReference type="EMBL" id="AGK60990.1"/>
    </source>
</evidence>
<dbReference type="EMBL" id="CP005290">
    <property type="protein sequence ID" value="AGK60990.1"/>
    <property type="molecule type" value="Genomic_DNA"/>
</dbReference>
<dbReference type="Proteomes" id="UP000013307">
    <property type="component" value="Chromosome"/>
</dbReference>
<dbReference type="FunFam" id="2.40.50.140:FF:000301">
    <property type="entry name" value="Replication protein A"/>
    <property type="match status" value="1"/>
</dbReference>
<accession>N0BLC4</accession>